<dbReference type="InterPro" id="IPR018316">
    <property type="entry name" value="Tubulin/FtsZ_2-layer-sand-dom"/>
</dbReference>
<feature type="region of interest" description="Disordered" evidence="7">
    <location>
        <begin position="378"/>
        <end position="397"/>
    </location>
</feature>
<feature type="compositionally biased region" description="Basic residues" evidence="7">
    <location>
        <begin position="380"/>
        <end position="390"/>
    </location>
</feature>
<dbReference type="InterPro" id="IPR003008">
    <property type="entry name" value="Tubulin_FtsZ_GTPase"/>
</dbReference>
<dbReference type="GO" id="GO:0003924">
    <property type="term" value="F:GTPase activity"/>
    <property type="evidence" value="ECO:0007669"/>
    <property type="project" value="UniProtKB-UniRule"/>
</dbReference>
<sequence>MESSTHRFDLSAKPKKSIIKVIGVGGGGSNAVNSMYKHGIQDVAFIVCNTDEQALKSSPIQHKLQIGINLTSGLGAGANPEVGKNAAIESKEEIEALLNDGTKMLFVTAGMGGGTGTGAAPVIASIANKLGILTVGIVTLPFGFEGKRKLLQAQAGIKELRQHCDTVLVILNDRLREVLGNLSIGNAFAQADNVLTTAAKSIAEIITVPGYVNVDFEDVKTVMKKAGAAVMGSAQAEGKDRARKAAELALTSPLLDYKDIHGAKKILLSIVSGQEAEMHMDELAIITDYIQEKVGEDAEMIFGHGSDKQLKESIRVTVIATGFDEDKEVTTRNNTTTKAEQKASTVKTAQGHLFSGFSSAEEEENKLGEQKYKYDVTKRPAAHSHIKNTSRKSTSDIRQVSNIPSLPFGVLEEKKQLLRERAQDRVRKLAQHQASNLSEETLKEYLDVPAYLRRDVQLEEMPDVAEKDIIRHYLSDQADRDTEERHNL</sequence>
<feature type="binding site" evidence="4">
    <location>
        <begin position="114"/>
        <end position="116"/>
    </location>
    <ligand>
        <name>GTP</name>
        <dbReference type="ChEBI" id="CHEBI:37565"/>
    </ligand>
</feature>
<dbReference type="GO" id="GO:0032153">
    <property type="term" value="C:cell division site"/>
    <property type="evidence" value="ECO:0007669"/>
    <property type="project" value="UniProtKB-UniRule"/>
</dbReference>
<organism evidence="10 11">
    <name type="scientific">Amoebophilus asiaticus (strain 5a2)</name>
    <dbReference type="NCBI Taxonomy" id="452471"/>
    <lineage>
        <taxon>Bacteria</taxon>
        <taxon>Pseudomonadati</taxon>
        <taxon>Bacteroidota</taxon>
        <taxon>Cytophagia</taxon>
        <taxon>Cytophagales</taxon>
        <taxon>Amoebophilaceae</taxon>
        <taxon>Candidatus Amoebophilus</taxon>
    </lineage>
</organism>
<dbReference type="Gene3D" id="3.40.50.1440">
    <property type="entry name" value="Tubulin/FtsZ, GTPase domain"/>
    <property type="match status" value="1"/>
</dbReference>
<evidence type="ECO:0000256" key="3">
    <source>
        <dbReference type="ARBA" id="ARBA00023134"/>
    </source>
</evidence>
<dbReference type="PRINTS" id="PR00423">
    <property type="entry name" value="CELLDVISFTSZ"/>
</dbReference>
<proteinExistence type="inferred from homology"/>
<feature type="domain" description="Tubulin/FtsZ 2-layer sandwich" evidence="9">
    <location>
        <begin position="212"/>
        <end position="332"/>
    </location>
</feature>
<evidence type="ECO:0000313" key="10">
    <source>
        <dbReference type="EMBL" id="ACE06571.1"/>
    </source>
</evidence>
<comment type="subcellular location">
    <subcellularLocation>
        <location evidence="4">Cytoplasm</location>
    </subcellularLocation>
    <text evidence="4">Assembles at midcell at the inner surface of the cytoplasmic membrane.</text>
</comment>
<dbReference type="EMBL" id="CP001102">
    <property type="protein sequence ID" value="ACE06571.1"/>
    <property type="molecule type" value="Genomic_DNA"/>
</dbReference>
<name>B3ETL9_AMOA5</name>
<evidence type="ECO:0000259" key="8">
    <source>
        <dbReference type="SMART" id="SM00864"/>
    </source>
</evidence>
<comment type="function">
    <text evidence="4 6">Essential cell division protein that forms a contractile ring structure (Z ring) at the future cell division site. The regulation of the ring assembly controls the timing and the location of cell division. One of the functions of the FtsZ ring is to recruit other cell division proteins to the septum to produce a new cell wall between the dividing cells. Binds GTP and shows GTPase activity.</text>
</comment>
<dbReference type="STRING" id="452471.Aasi_1249"/>
<evidence type="ECO:0000256" key="1">
    <source>
        <dbReference type="ARBA" id="ARBA00009690"/>
    </source>
</evidence>
<comment type="similarity">
    <text evidence="1 4 6">Belongs to the FtsZ family.</text>
</comment>
<feature type="binding site" evidence="4">
    <location>
        <position position="192"/>
    </location>
    <ligand>
        <name>GTP</name>
        <dbReference type="ChEBI" id="CHEBI:37565"/>
    </ligand>
</feature>
<evidence type="ECO:0000256" key="7">
    <source>
        <dbReference type="SAM" id="MobiDB-lite"/>
    </source>
</evidence>
<keyword evidence="4" id="KW-0963">Cytoplasm</keyword>
<dbReference type="Gene3D" id="3.30.1330.20">
    <property type="entry name" value="Tubulin/FtsZ, C-terminal domain"/>
    <property type="match status" value="1"/>
</dbReference>
<dbReference type="OrthoDB" id="9813375at2"/>
<keyword evidence="3 4" id="KW-0342">GTP-binding</keyword>
<gene>
    <name evidence="4" type="primary">ftsZ</name>
    <name evidence="10" type="ordered locus">Aasi_1249</name>
</gene>
<dbReference type="CDD" id="cd02201">
    <property type="entry name" value="FtsZ_type1"/>
    <property type="match status" value="1"/>
</dbReference>
<evidence type="ECO:0000256" key="5">
    <source>
        <dbReference type="NCBIfam" id="TIGR00065"/>
    </source>
</evidence>
<dbReference type="SUPFAM" id="SSF52490">
    <property type="entry name" value="Tubulin nucleotide-binding domain-like"/>
    <property type="match status" value="1"/>
</dbReference>
<dbReference type="HAMAP" id="MF_00909">
    <property type="entry name" value="FtsZ"/>
    <property type="match status" value="1"/>
</dbReference>
<dbReference type="SUPFAM" id="SSF55307">
    <property type="entry name" value="Tubulin C-terminal domain-like"/>
    <property type="match status" value="1"/>
</dbReference>
<dbReference type="Pfam" id="PF00091">
    <property type="entry name" value="Tubulin"/>
    <property type="match status" value="1"/>
</dbReference>
<evidence type="ECO:0000256" key="2">
    <source>
        <dbReference type="ARBA" id="ARBA00022741"/>
    </source>
</evidence>
<dbReference type="InterPro" id="IPR036525">
    <property type="entry name" value="Tubulin/FtsZ_GTPase_sf"/>
</dbReference>
<dbReference type="InterPro" id="IPR045061">
    <property type="entry name" value="FtsZ/CetZ"/>
</dbReference>
<comment type="subunit">
    <text evidence="4">Homodimer. Polymerizes to form a dynamic ring structure in a strictly GTP-dependent manner. Interacts directly with several other division proteins.</text>
</comment>
<dbReference type="FunFam" id="3.40.50.1440:FF:000001">
    <property type="entry name" value="Cell division protein FtsZ"/>
    <property type="match status" value="1"/>
</dbReference>
<reference evidence="10 11" key="1">
    <citation type="journal article" date="2010" name="J. Bacteriol.">
        <title>The genome of the amoeba symbiont 'Candidatus Amoebophilus asiaticus' reveals common mechanisms for host cell interaction among amoeba-associated bacteria.</title>
        <authorList>
            <person name="Schmitz-Esser S."/>
            <person name="Tischler P."/>
            <person name="Arnold R."/>
            <person name="Montanaro J."/>
            <person name="Wagner M."/>
            <person name="Rattei T."/>
            <person name="Horn M."/>
        </authorList>
    </citation>
    <scope>NUCLEOTIDE SEQUENCE [LARGE SCALE GENOMIC DNA]</scope>
    <source>
        <strain evidence="10 11">5a2</strain>
    </source>
</reference>
<dbReference type="eggNOG" id="COG0206">
    <property type="taxonomic scope" value="Bacteria"/>
</dbReference>
<keyword evidence="11" id="KW-1185">Reference proteome</keyword>
<keyword evidence="4 6" id="KW-0717">Septation</keyword>
<keyword evidence="2 4" id="KW-0547">Nucleotide-binding</keyword>
<feature type="binding site" evidence="4">
    <location>
        <begin position="26"/>
        <end position="30"/>
    </location>
    <ligand>
        <name>GTP</name>
        <dbReference type="ChEBI" id="CHEBI:37565"/>
    </ligand>
</feature>
<dbReference type="AlphaFoldDB" id="B3ETL9"/>
<dbReference type="GO" id="GO:0043093">
    <property type="term" value="P:FtsZ-dependent cytokinesis"/>
    <property type="evidence" value="ECO:0007669"/>
    <property type="project" value="UniProtKB-UniRule"/>
</dbReference>
<dbReference type="Pfam" id="PF12327">
    <property type="entry name" value="FtsZ_C"/>
    <property type="match status" value="1"/>
</dbReference>
<keyword evidence="4 6" id="KW-0131">Cell cycle</keyword>
<feature type="binding site" evidence="4">
    <location>
        <position position="145"/>
    </location>
    <ligand>
        <name>GTP</name>
        <dbReference type="ChEBI" id="CHEBI:37565"/>
    </ligand>
</feature>
<dbReference type="InterPro" id="IPR020805">
    <property type="entry name" value="Cell_div_FtsZ_CS"/>
</dbReference>
<dbReference type="PANTHER" id="PTHR30314">
    <property type="entry name" value="CELL DIVISION PROTEIN FTSZ-RELATED"/>
    <property type="match status" value="1"/>
</dbReference>
<dbReference type="KEGG" id="aas:Aasi_1249"/>
<protein>
    <recommendedName>
        <fullName evidence="4 5">Cell division protein FtsZ</fullName>
    </recommendedName>
</protein>
<dbReference type="Proteomes" id="UP000001227">
    <property type="component" value="Chromosome"/>
</dbReference>
<dbReference type="InterPro" id="IPR000158">
    <property type="entry name" value="Cell_div_FtsZ"/>
</dbReference>
<dbReference type="GO" id="GO:0005525">
    <property type="term" value="F:GTP binding"/>
    <property type="evidence" value="ECO:0007669"/>
    <property type="project" value="UniProtKB-UniRule"/>
</dbReference>
<evidence type="ECO:0000259" key="9">
    <source>
        <dbReference type="SMART" id="SM00865"/>
    </source>
</evidence>
<dbReference type="SMART" id="SM00864">
    <property type="entry name" value="Tubulin"/>
    <property type="match status" value="1"/>
</dbReference>
<dbReference type="InterPro" id="IPR024757">
    <property type="entry name" value="FtsZ_C"/>
</dbReference>
<evidence type="ECO:0000313" key="11">
    <source>
        <dbReference type="Proteomes" id="UP000001227"/>
    </source>
</evidence>
<dbReference type="RefSeq" id="WP_012473326.1">
    <property type="nucleotide sequence ID" value="NC_010830.1"/>
</dbReference>
<feature type="binding site" evidence="4">
    <location>
        <position position="149"/>
    </location>
    <ligand>
        <name>GTP</name>
        <dbReference type="ChEBI" id="CHEBI:37565"/>
    </ligand>
</feature>
<dbReference type="PROSITE" id="PS01134">
    <property type="entry name" value="FTSZ_1"/>
    <property type="match status" value="1"/>
</dbReference>
<dbReference type="SMART" id="SM00865">
    <property type="entry name" value="Tubulin_C"/>
    <property type="match status" value="1"/>
</dbReference>
<dbReference type="PANTHER" id="PTHR30314:SF3">
    <property type="entry name" value="MITOCHONDRIAL DIVISION PROTEIN FSZA"/>
    <property type="match status" value="1"/>
</dbReference>
<evidence type="ECO:0000256" key="6">
    <source>
        <dbReference type="RuleBase" id="RU000631"/>
    </source>
</evidence>
<dbReference type="GO" id="GO:0051258">
    <property type="term" value="P:protein polymerization"/>
    <property type="evidence" value="ECO:0007669"/>
    <property type="project" value="UniProtKB-UniRule"/>
</dbReference>
<dbReference type="InterPro" id="IPR008280">
    <property type="entry name" value="Tub_FtsZ_C"/>
</dbReference>
<dbReference type="GO" id="GO:0000917">
    <property type="term" value="P:division septum assembly"/>
    <property type="evidence" value="ECO:0007669"/>
    <property type="project" value="UniProtKB-KW"/>
</dbReference>
<feature type="domain" description="Tubulin/FtsZ GTPase" evidence="8">
    <location>
        <begin position="18"/>
        <end position="210"/>
    </location>
</feature>
<dbReference type="PROSITE" id="PS01135">
    <property type="entry name" value="FTSZ_2"/>
    <property type="match status" value="1"/>
</dbReference>
<dbReference type="NCBIfam" id="TIGR00065">
    <property type="entry name" value="ftsZ"/>
    <property type="match status" value="1"/>
</dbReference>
<accession>B3ETL9</accession>
<dbReference type="GO" id="GO:0005737">
    <property type="term" value="C:cytoplasm"/>
    <property type="evidence" value="ECO:0007669"/>
    <property type="project" value="UniProtKB-SubCell"/>
</dbReference>
<evidence type="ECO:0000256" key="4">
    <source>
        <dbReference type="HAMAP-Rule" id="MF_00909"/>
    </source>
</evidence>
<dbReference type="InterPro" id="IPR037103">
    <property type="entry name" value="Tubulin/FtsZ-like_C"/>
</dbReference>
<dbReference type="HOGENOM" id="CLU_024865_1_0_10"/>
<keyword evidence="4 6" id="KW-0132">Cell division</keyword>